<dbReference type="eggNOG" id="COG0395">
    <property type="taxonomic scope" value="Bacteria"/>
</dbReference>
<feature type="transmembrane region" description="Helical" evidence="7">
    <location>
        <begin position="12"/>
        <end position="32"/>
    </location>
</feature>
<dbReference type="PANTHER" id="PTHR43744">
    <property type="entry name" value="ABC TRANSPORTER PERMEASE PROTEIN MG189-RELATED-RELATED"/>
    <property type="match status" value="1"/>
</dbReference>
<organism evidence="9 10">
    <name type="scientific">Mahella australiensis (strain DSM 15567 / CIP 107919 / 50-1 BON)</name>
    <dbReference type="NCBI Taxonomy" id="697281"/>
    <lineage>
        <taxon>Bacteria</taxon>
        <taxon>Bacillati</taxon>
        <taxon>Bacillota</taxon>
        <taxon>Clostridia</taxon>
        <taxon>Thermoanaerobacterales</taxon>
        <taxon>Thermoanaerobacterales Family IV. Incertae Sedis</taxon>
        <taxon>Mahella</taxon>
    </lineage>
</organism>
<dbReference type="STRING" id="697281.Mahau_1325"/>
<feature type="transmembrane region" description="Helical" evidence="7">
    <location>
        <begin position="110"/>
        <end position="129"/>
    </location>
</feature>
<keyword evidence="10" id="KW-1185">Reference proteome</keyword>
<name>F3ZWS6_MAHA5</name>
<dbReference type="EMBL" id="CP002360">
    <property type="protein sequence ID" value="AEE96519.1"/>
    <property type="molecule type" value="Genomic_DNA"/>
</dbReference>
<evidence type="ECO:0000256" key="6">
    <source>
        <dbReference type="ARBA" id="ARBA00023136"/>
    </source>
</evidence>
<dbReference type="PROSITE" id="PS50928">
    <property type="entry name" value="ABC_TM1"/>
    <property type="match status" value="1"/>
</dbReference>
<dbReference type="Gene3D" id="1.10.3720.10">
    <property type="entry name" value="MetI-like"/>
    <property type="match status" value="1"/>
</dbReference>
<feature type="transmembrane region" description="Helical" evidence="7">
    <location>
        <begin position="263"/>
        <end position="282"/>
    </location>
</feature>
<evidence type="ECO:0000256" key="4">
    <source>
        <dbReference type="ARBA" id="ARBA00022692"/>
    </source>
</evidence>
<feature type="transmembrane region" description="Helical" evidence="7">
    <location>
        <begin position="72"/>
        <end position="98"/>
    </location>
</feature>
<dbReference type="RefSeq" id="WP_013780949.1">
    <property type="nucleotide sequence ID" value="NC_015520.1"/>
</dbReference>
<proteinExistence type="predicted"/>
<dbReference type="PANTHER" id="PTHR43744:SF9">
    <property type="entry name" value="POLYGALACTURONAN_RHAMNOGALACTURONAN TRANSPORT SYSTEM PERMEASE PROTEIN YTCP"/>
    <property type="match status" value="1"/>
</dbReference>
<dbReference type="InterPro" id="IPR035906">
    <property type="entry name" value="MetI-like_sf"/>
</dbReference>
<dbReference type="AlphaFoldDB" id="F3ZWS6"/>
<evidence type="ECO:0000256" key="2">
    <source>
        <dbReference type="ARBA" id="ARBA00022448"/>
    </source>
</evidence>
<dbReference type="InterPro" id="IPR000515">
    <property type="entry name" value="MetI-like"/>
</dbReference>
<dbReference type="OrthoDB" id="157184at2"/>
<evidence type="ECO:0000259" key="8">
    <source>
        <dbReference type="PROSITE" id="PS50928"/>
    </source>
</evidence>
<dbReference type="GO" id="GO:0005886">
    <property type="term" value="C:plasma membrane"/>
    <property type="evidence" value="ECO:0007669"/>
    <property type="project" value="UniProtKB-SubCell"/>
</dbReference>
<feature type="domain" description="ABC transmembrane type-1" evidence="8">
    <location>
        <begin position="75"/>
        <end position="282"/>
    </location>
</feature>
<dbReference type="Proteomes" id="UP000008457">
    <property type="component" value="Chromosome"/>
</dbReference>
<evidence type="ECO:0000256" key="3">
    <source>
        <dbReference type="ARBA" id="ARBA00022475"/>
    </source>
</evidence>
<dbReference type="SUPFAM" id="SSF161098">
    <property type="entry name" value="MetI-like"/>
    <property type="match status" value="1"/>
</dbReference>
<dbReference type="KEGG" id="mas:Mahau_1325"/>
<dbReference type="HOGENOM" id="CLU_016047_1_0_9"/>
<feature type="transmembrane region" description="Helical" evidence="7">
    <location>
        <begin position="183"/>
        <end position="208"/>
    </location>
</feature>
<keyword evidence="6 7" id="KW-0472">Membrane</keyword>
<keyword evidence="2" id="KW-0813">Transport</keyword>
<dbReference type="GO" id="GO:0055085">
    <property type="term" value="P:transmembrane transport"/>
    <property type="evidence" value="ECO:0007669"/>
    <property type="project" value="InterPro"/>
</dbReference>
<evidence type="ECO:0000313" key="9">
    <source>
        <dbReference type="EMBL" id="AEE96519.1"/>
    </source>
</evidence>
<evidence type="ECO:0000256" key="7">
    <source>
        <dbReference type="SAM" id="Phobius"/>
    </source>
</evidence>
<keyword evidence="3" id="KW-1003">Cell membrane</keyword>
<gene>
    <name evidence="9" type="ordered locus">Mahau_1325</name>
</gene>
<keyword evidence="5 7" id="KW-1133">Transmembrane helix</keyword>
<accession>F3ZWS6</accession>
<evidence type="ECO:0000256" key="1">
    <source>
        <dbReference type="ARBA" id="ARBA00004651"/>
    </source>
</evidence>
<evidence type="ECO:0000256" key="5">
    <source>
        <dbReference type="ARBA" id="ARBA00022989"/>
    </source>
</evidence>
<comment type="subcellular location">
    <subcellularLocation>
        <location evidence="1">Cell membrane</location>
        <topology evidence="1">Multi-pass membrane protein</topology>
    </subcellularLocation>
</comment>
<feature type="transmembrane region" description="Helical" evidence="7">
    <location>
        <begin position="141"/>
        <end position="162"/>
    </location>
</feature>
<protein>
    <submittedName>
        <fullName evidence="9">Carbohydrate ABC transporter membrane protein 2, CUT1 family</fullName>
    </submittedName>
</protein>
<evidence type="ECO:0000313" key="10">
    <source>
        <dbReference type="Proteomes" id="UP000008457"/>
    </source>
</evidence>
<reference evidence="10" key="1">
    <citation type="submission" date="2010-11" db="EMBL/GenBank/DDBJ databases">
        <title>The complete genome of Mahella australiensis DSM 15567.</title>
        <authorList>
            <consortium name="US DOE Joint Genome Institute (JGI-PGF)"/>
            <person name="Lucas S."/>
            <person name="Copeland A."/>
            <person name="Lapidus A."/>
            <person name="Bruce D."/>
            <person name="Goodwin L."/>
            <person name="Pitluck S."/>
            <person name="Kyrpides N."/>
            <person name="Mavromatis K."/>
            <person name="Pagani I."/>
            <person name="Ivanova N."/>
            <person name="Teshima H."/>
            <person name="Brettin T."/>
            <person name="Detter J.C."/>
            <person name="Han C."/>
            <person name="Tapia R."/>
            <person name="Land M."/>
            <person name="Hauser L."/>
            <person name="Markowitz V."/>
            <person name="Cheng J.-F."/>
            <person name="Hugenholtz P."/>
            <person name="Woyke T."/>
            <person name="Wu D."/>
            <person name="Spring S."/>
            <person name="Pukall R."/>
            <person name="Steenblock K."/>
            <person name="Schneider S."/>
            <person name="Klenk H.-P."/>
            <person name="Eisen J.A."/>
        </authorList>
    </citation>
    <scope>NUCLEOTIDE SEQUENCE [LARGE SCALE GENOMIC DNA]</scope>
    <source>
        <strain evidence="10">DSM 15567 / CIP 107919 / 50-1 BON</strain>
    </source>
</reference>
<sequence length="297" mass="33586">MVTNRSRGDRIFDIINTIIMVFIILITLYPFWYCIIGSFNEGLDYMRGGVYLWPRKFSLNNYRIVLSDRAILHAYIITIARTIIGTVLTLLVTALFAYAFSRDYLMGRNIYAALGIITMYFSGGMIPTYLTIKMLGLLDNFWVYILPGLFGFYNALIFNAFFKGIPQSLFDSAKIDGAGEYRVFFNIVIPLSTPVLATIALFVAVGHWNSYFDAMLYTTKEELQPIQLYLMKIIRTKAAAAQKAQAGAASLHIEQNAVTSTTMQYATMMITIIPIIIVYPFLQKYFVKGLLIGSIKG</sequence>
<dbReference type="CDD" id="cd06261">
    <property type="entry name" value="TM_PBP2"/>
    <property type="match status" value="1"/>
</dbReference>
<keyword evidence="4 7" id="KW-0812">Transmembrane</keyword>
<reference evidence="9 10" key="2">
    <citation type="journal article" date="2011" name="Stand. Genomic Sci.">
        <title>Complete genome sequence of Mahella australiensis type strain (50-1 BON).</title>
        <authorList>
            <person name="Sikorski J."/>
            <person name="Teshima H."/>
            <person name="Nolan M."/>
            <person name="Lucas S."/>
            <person name="Hammon N."/>
            <person name="Deshpande S."/>
            <person name="Cheng J.F."/>
            <person name="Pitluck S."/>
            <person name="Liolios K."/>
            <person name="Pagani I."/>
            <person name="Ivanova N."/>
            <person name="Huntemann M."/>
            <person name="Mavromatis K."/>
            <person name="Ovchinikova G."/>
            <person name="Pati A."/>
            <person name="Tapia R."/>
            <person name="Han C."/>
            <person name="Goodwin L."/>
            <person name="Chen A."/>
            <person name="Palaniappan K."/>
            <person name="Land M."/>
            <person name="Hauser L."/>
            <person name="Ngatchou-Djao O.D."/>
            <person name="Rohde M."/>
            <person name="Pukall R."/>
            <person name="Spring S."/>
            <person name="Abt B."/>
            <person name="Goker M."/>
            <person name="Detter J.C."/>
            <person name="Woyke T."/>
            <person name="Bristow J."/>
            <person name="Markowitz V."/>
            <person name="Hugenholtz P."/>
            <person name="Eisen J.A."/>
            <person name="Kyrpides N.C."/>
            <person name="Klenk H.P."/>
            <person name="Lapidus A."/>
        </authorList>
    </citation>
    <scope>NUCLEOTIDE SEQUENCE [LARGE SCALE GENOMIC DNA]</scope>
    <source>
        <strain evidence="10">DSM 15567 / CIP 107919 / 50-1 BON</strain>
    </source>
</reference>